<evidence type="ECO:0000313" key="5">
    <source>
        <dbReference type="EMBL" id="CAK7930305.1"/>
    </source>
</evidence>
<gene>
    <name evidence="5" type="ORF">PM001_LOCUS15455</name>
</gene>
<dbReference type="InterPro" id="IPR023780">
    <property type="entry name" value="Chromo_domain"/>
</dbReference>
<evidence type="ECO:0000256" key="2">
    <source>
        <dbReference type="ARBA" id="ARBA00023242"/>
    </source>
</evidence>
<proteinExistence type="predicted"/>
<dbReference type="SMART" id="SM00298">
    <property type="entry name" value="CHROMO"/>
    <property type="match status" value="1"/>
</dbReference>
<dbReference type="Gene3D" id="2.40.50.40">
    <property type="match status" value="1"/>
</dbReference>
<feature type="compositionally biased region" description="Basic and acidic residues" evidence="3">
    <location>
        <begin position="50"/>
        <end position="73"/>
    </location>
</feature>
<protein>
    <recommendedName>
        <fullName evidence="4">Chromo domain-containing protein</fullName>
    </recommendedName>
</protein>
<dbReference type="InterPro" id="IPR000953">
    <property type="entry name" value="Chromo/chromo_shadow_dom"/>
</dbReference>
<reference evidence="5" key="1">
    <citation type="submission" date="2024-01" db="EMBL/GenBank/DDBJ databases">
        <authorList>
            <person name="Webb A."/>
        </authorList>
    </citation>
    <scope>NUCLEOTIDE SEQUENCE</scope>
    <source>
        <strain evidence="5">Pm1</strain>
    </source>
</reference>
<keyword evidence="2" id="KW-0539">Nucleus</keyword>
<feature type="domain" description="Chromo" evidence="4">
    <location>
        <begin position="148"/>
        <end position="209"/>
    </location>
</feature>
<comment type="caution">
    <text evidence="5">The sequence shown here is derived from an EMBL/GenBank/DDBJ whole genome shotgun (WGS) entry which is preliminary data.</text>
</comment>
<evidence type="ECO:0000313" key="6">
    <source>
        <dbReference type="Proteomes" id="UP001162060"/>
    </source>
</evidence>
<dbReference type="SUPFAM" id="SSF54160">
    <property type="entry name" value="Chromo domain-like"/>
    <property type="match status" value="1"/>
</dbReference>
<dbReference type="PROSITE" id="PS00598">
    <property type="entry name" value="CHROMO_1"/>
    <property type="match status" value="1"/>
</dbReference>
<dbReference type="Proteomes" id="UP001162060">
    <property type="component" value="Unassembled WGS sequence"/>
</dbReference>
<feature type="region of interest" description="Disordered" evidence="3">
    <location>
        <begin position="1"/>
        <end position="143"/>
    </location>
</feature>
<dbReference type="InterPro" id="IPR016197">
    <property type="entry name" value="Chromo-like_dom_sf"/>
</dbReference>
<organism evidence="5 6">
    <name type="scientific">Peronospora matthiolae</name>
    <dbReference type="NCBI Taxonomy" id="2874970"/>
    <lineage>
        <taxon>Eukaryota</taxon>
        <taxon>Sar</taxon>
        <taxon>Stramenopiles</taxon>
        <taxon>Oomycota</taxon>
        <taxon>Peronosporomycetes</taxon>
        <taxon>Peronosporales</taxon>
        <taxon>Peronosporaceae</taxon>
        <taxon>Peronospora</taxon>
    </lineage>
</organism>
<feature type="compositionally biased region" description="Basic and acidic residues" evidence="3">
    <location>
        <begin position="24"/>
        <end position="37"/>
    </location>
</feature>
<evidence type="ECO:0000256" key="3">
    <source>
        <dbReference type="SAM" id="MobiDB-lite"/>
    </source>
</evidence>
<name>A0AAV1U733_9STRA</name>
<sequence length="286" mass="32828">MRTHPTFYVGRLKPYHQYADSSDEERPCAQASRREPCAPDGGHQQGSEEQLSHPETDQPSHELPLARHEEMSEISRSQAEQRQTQLDASRQCPPVRDACPAHARDRRVTLALRDQSSSREHTDPHDRVESFFPPPPPPLEDSRGGQRYLVEQLLNHRDVNGRRTSYLVRWRGYPPSWDSWEPRSQLMVDVLGLVEQYDAAHPVPQKDRRRKSSRHGRKGIQVVNPFVHLSRDTYAPPRAGKETMQIVACTCRGSLFKLITSFDKFVVPNITTYILEVMDVGVPRLK</sequence>
<dbReference type="CDD" id="cd00024">
    <property type="entry name" value="CD_CSD"/>
    <property type="match status" value="1"/>
</dbReference>
<dbReference type="GO" id="GO:0005634">
    <property type="term" value="C:nucleus"/>
    <property type="evidence" value="ECO:0007669"/>
    <property type="project" value="UniProtKB-SubCell"/>
</dbReference>
<comment type="subcellular location">
    <subcellularLocation>
        <location evidence="1">Nucleus</location>
    </subcellularLocation>
</comment>
<evidence type="ECO:0000256" key="1">
    <source>
        <dbReference type="ARBA" id="ARBA00004123"/>
    </source>
</evidence>
<dbReference type="PROSITE" id="PS50013">
    <property type="entry name" value="CHROMO_2"/>
    <property type="match status" value="1"/>
</dbReference>
<dbReference type="InterPro" id="IPR023779">
    <property type="entry name" value="Chromodomain_CS"/>
</dbReference>
<dbReference type="Pfam" id="PF00385">
    <property type="entry name" value="Chromo"/>
    <property type="match status" value="1"/>
</dbReference>
<evidence type="ECO:0000259" key="4">
    <source>
        <dbReference type="PROSITE" id="PS50013"/>
    </source>
</evidence>
<dbReference type="EMBL" id="CAKLBY020000166">
    <property type="protein sequence ID" value="CAK7930305.1"/>
    <property type="molecule type" value="Genomic_DNA"/>
</dbReference>
<dbReference type="AlphaFoldDB" id="A0AAV1U733"/>
<feature type="compositionally biased region" description="Basic and acidic residues" evidence="3">
    <location>
        <begin position="116"/>
        <end position="129"/>
    </location>
</feature>
<accession>A0AAV1U733</accession>
<feature type="compositionally biased region" description="Polar residues" evidence="3">
    <location>
        <begin position="74"/>
        <end position="88"/>
    </location>
</feature>